<dbReference type="PANTHER" id="PTHR10877">
    <property type="entry name" value="POLYCYSTIN FAMILY MEMBER"/>
    <property type="match status" value="1"/>
</dbReference>
<dbReference type="EMBL" id="CAJNOR010003730">
    <property type="protein sequence ID" value="CAF1442409.1"/>
    <property type="molecule type" value="Genomic_DNA"/>
</dbReference>
<proteinExistence type="inferred from homology"/>
<dbReference type="Proteomes" id="UP000663828">
    <property type="component" value="Unassembled WGS sequence"/>
</dbReference>
<feature type="disulfide bond" evidence="7">
    <location>
        <begin position="226"/>
        <end position="236"/>
    </location>
</feature>
<feature type="transmembrane region" description="Helical" evidence="8">
    <location>
        <begin position="20"/>
        <end position="50"/>
    </location>
</feature>
<dbReference type="Pfam" id="PF08016">
    <property type="entry name" value="PKD_channel"/>
    <property type="match status" value="1"/>
</dbReference>
<evidence type="ECO:0000313" key="11">
    <source>
        <dbReference type="EMBL" id="CAF1442409.1"/>
    </source>
</evidence>
<dbReference type="PRINTS" id="PR01433">
    <property type="entry name" value="POLYCYSTIN2"/>
</dbReference>
<dbReference type="InterPro" id="IPR046791">
    <property type="entry name" value="Polycystin_dom"/>
</dbReference>
<name>A0A815NVP6_ADIRI</name>
<dbReference type="Pfam" id="PF20519">
    <property type="entry name" value="Polycystin_dom"/>
    <property type="match status" value="1"/>
</dbReference>
<comment type="similarity">
    <text evidence="2">Belongs to the polycystin family.</text>
</comment>
<keyword evidence="3 8" id="KW-0812">Transmembrane</keyword>
<comment type="caution">
    <text evidence="11">The sequence shown here is derived from an EMBL/GenBank/DDBJ whole genome shotgun (WGS) entry which is preliminary data.</text>
</comment>
<evidence type="ECO:0000256" key="1">
    <source>
        <dbReference type="ARBA" id="ARBA00004141"/>
    </source>
</evidence>
<dbReference type="GO" id="GO:0005262">
    <property type="term" value="F:calcium channel activity"/>
    <property type="evidence" value="ECO:0007669"/>
    <property type="project" value="TreeGrafter"/>
</dbReference>
<dbReference type="GO" id="GO:0050982">
    <property type="term" value="P:detection of mechanical stimulus"/>
    <property type="evidence" value="ECO:0007669"/>
    <property type="project" value="TreeGrafter"/>
</dbReference>
<dbReference type="AlphaFoldDB" id="A0A815NVP6"/>
<dbReference type="InterPro" id="IPR003915">
    <property type="entry name" value="PKD_2"/>
</dbReference>
<feature type="transmembrane region" description="Helical" evidence="8">
    <location>
        <begin position="367"/>
        <end position="391"/>
    </location>
</feature>
<reference evidence="11" key="1">
    <citation type="submission" date="2021-02" db="EMBL/GenBank/DDBJ databases">
        <authorList>
            <person name="Nowell W R."/>
        </authorList>
    </citation>
    <scope>NUCLEOTIDE SEQUENCE</scope>
</reference>
<evidence type="ECO:0000256" key="7">
    <source>
        <dbReference type="PIRSR" id="PIRSR603915-2"/>
    </source>
</evidence>
<gene>
    <name evidence="11" type="ORF">XAT740_LOCUS36400</name>
</gene>
<evidence type="ECO:0000256" key="3">
    <source>
        <dbReference type="ARBA" id="ARBA00022692"/>
    </source>
</evidence>
<evidence type="ECO:0000256" key="8">
    <source>
        <dbReference type="SAM" id="Phobius"/>
    </source>
</evidence>
<evidence type="ECO:0000256" key="5">
    <source>
        <dbReference type="ARBA" id="ARBA00023136"/>
    </source>
</evidence>
<accession>A0A815NVP6</accession>
<feature type="transmembrane region" description="Helical" evidence="8">
    <location>
        <begin position="117"/>
        <end position="136"/>
    </location>
</feature>
<keyword evidence="6" id="KW-0325">Glycoprotein</keyword>
<feature type="transmembrane region" description="Helical" evidence="8">
    <location>
        <begin position="403"/>
        <end position="424"/>
    </location>
</feature>
<feature type="domain" description="Polycystin cation channel PKD1/PKD2" evidence="9">
    <location>
        <begin position="431"/>
        <end position="564"/>
    </location>
</feature>
<dbReference type="PANTHER" id="PTHR10877:SF194">
    <property type="entry name" value="LOCATION OF VULVA DEFECTIVE 1"/>
    <property type="match status" value="1"/>
</dbReference>
<evidence type="ECO:0000256" key="4">
    <source>
        <dbReference type="ARBA" id="ARBA00022989"/>
    </source>
</evidence>
<dbReference type="InterPro" id="IPR013122">
    <property type="entry name" value="PKD1_2_channel"/>
</dbReference>
<feature type="domain" description="Polycystin" evidence="10">
    <location>
        <begin position="163"/>
        <end position="367"/>
    </location>
</feature>
<dbReference type="GO" id="GO:0005509">
    <property type="term" value="F:calcium ion binding"/>
    <property type="evidence" value="ECO:0007669"/>
    <property type="project" value="InterPro"/>
</dbReference>
<evidence type="ECO:0000259" key="9">
    <source>
        <dbReference type="Pfam" id="PF08016"/>
    </source>
</evidence>
<evidence type="ECO:0000256" key="2">
    <source>
        <dbReference type="ARBA" id="ARBA00007200"/>
    </source>
</evidence>
<keyword evidence="5 8" id="KW-0472">Membrane</keyword>
<comment type="subcellular location">
    <subcellularLocation>
        <location evidence="1">Membrane</location>
        <topology evidence="1">Multi-pass membrane protein</topology>
    </subcellularLocation>
</comment>
<evidence type="ECO:0000256" key="6">
    <source>
        <dbReference type="ARBA" id="ARBA00023180"/>
    </source>
</evidence>
<dbReference type="InterPro" id="IPR051223">
    <property type="entry name" value="Polycystin"/>
</dbReference>
<organism evidence="11 12">
    <name type="scientific">Adineta ricciae</name>
    <name type="common">Rotifer</name>
    <dbReference type="NCBI Taxonomy" id="249248"/>
    <lineage>
        <taxon>Eukaryota</taxon>
        <taxon>Metazoa</taxon>
        <taxon>Spiralia</taxon>
        <taxon>Gnathifera</taxon>
        <taxon>Rotifera</taxon>
        <taxon>Eurotatoria</taxon>
        <taxon>Bdelloidea</taxon>
        <taxon>Adinetida</taxon>
        <taxon>Adinetidae</taxon>
        <taxon>Adineta</taxon>
    </lineage>
</organism>
<keyword evidence="12" id="KW-1185">Reference proteome</keyword>
<evidence type="ECO:0000313" key="12">
    <source>
        <dbReference type="Proteomes" id="UP000663828"/>
    </source>
</evidence>
<sequence>MFFLIVRGIEFGDVKTQKWLVSILSGFLSSVLLTQPLKIVALVVVFAFFCRKSHDDQEAMEYLDENELHLERDEEYLHENNLSLVDSRSTIGHARLTDAEVASARDRRLKEMQMWSILREALVYLIFFSTLSVLIYSQTQLNSFLQVDHLRKYLCNPRQPDLDYQQISSQADFWSWLEESFVENIRAQQWYNREPPRNLSGFMNDKTNRLLGWITMRQVRVKTDPCSPMRNLHFVCQYDYSSQTEQTNSFDLGWINRTQTSSSDSIFSQAFQYKSKDVLDTYPISGRFGRYGDGGYVYEFRGRLADIRMNLTKLHEYQWIDDQTRAVIIQLSLYNPNAQLFTSIILLTEFLSTGGVVTQSTIEPIQFYAFTSLSQLICLIVYILFIVYLMVKQVQLKWQAFTQFWSLLDFGVIICSWVGVAMYVWRYVEYSRIGQVFAETNGFSCFFGTIKFIRLCRYNYRVYLFIETLRIAVRELIPFSLMFSVVFLSFNFLFYLLFVSKLAACATFLGTTQMLFEMTLMQFDGDALLDAAAFLAPFCFSLFVFVVVFTCMSMFLSIVNQSFKRANQNAGDVEHVYSFILNRFLQWTGLKEQDDDEKHDTSIRQEYFDSVANFPEKMDQLLGALNRVNMSLIWFCAY</sequence>
<dbReference type="GO" id="GO:0016020">
    <property type="term" value="C:membrane"/>
    <property type="evidence" value="ECO:0007669"/>
    <property type="project" value="UniProtKB-SubCell"/>
</dbReference>
<keyword evidence="4 8" id="KW-1133">Transmembrane helix</keyword>
<protein>
    <submittedName>
        <fullName evidence="11">Uncharacterized protein</fullName>
    </submittedName>
</protein>
<feature type="transmembrane region" description="Helical" evidence="8">
    <location>
        <begin position="476"/>
        <end position="498"/>
    </location>
</feature>
<feature type="transmembrane region" description="Helical" evidence="8">
    <location>
        <begin position="436"/>
        <end position="455"/>
    </location>
</feature>
<evidence type="ECO:0000259" key="10">
    <source>
        <dbReference type="Pfam" id="PF20519"/>
    </source>
</evidence>
<feature type="transmembrane region" description="Helical" evidence="8">
    <location>
        <begin position="531"/>
        <end position="559"/>
    </location>
</feature>